<dbReference type="Proteomes" id="UP000663829">
    <property type="component" value="Unassembled WGS sequence"/>
</dbReference>
<dbReference type="CDD" id="cd00198">
    <property type="entry name" value="vWFA"/>
    <property type="match status" value="1"/>
</dbReference>
<dbReference type="Gene3D" id="3.40.50.410">
    <property type="entry name" value="von Willebrand factor, type A domain"/>
    <property type="match status" value="1"/>
</dbReference>
<dbReference type="SUPFAM" id="SSF53300">
    <property type="entry name" value="vWA-like"/>
    <property type="match status" value="1"/>
</dbReference>
<dbReference type="InterPro" id="IPR051266">
    <property type="entry name" value="CLCR"/>
</dbReference>
<accession>A0A814JZ45</accession>
<evidence type="ECO:0000313" key="4">
    <source>
        <dbReference type="Proteomes" id="UP000663829"/>
    </source>
</evidence>
<dbReference type="Pfam" id="PF00092">
    <property type="entry name" value="VWA"/>
    <property type="match status" value="1"/>
</dbReference>
<evidence type="ECO:0000313" key="3">
    <source>
        <dbReference type="EMBL" id="CAF3815240.1"/>
    </source>
</evidence>
<dbReference type="SMART" id="SM00327">
    <property type="entry name" value="VWA"/>
    <property type="match status" value="1"/>
</dbReference>
<comment type="caution">
    <text evidence="2">The sequence shown here is derived from an EMBL/GenBank/DDBJ whole genome shotgun (WGS) entry which is preliminary data.</text>
</comment>
<keyword evidence="4" id="KW-1185">Reference proteome</keyword>
<protein>
    <recommendedName>
        <fullName evidence="1">VWFA domain-containing protein</fullName>
    </recommendedName>
</protein>
<dbReference type="InterPro" id="IPR036465">
    <property type="entry name" value="vWFA_dom_sf"/>
</dbReference>
<reference evidence="2" key="1">
    <citation type="submission" date="2021-02" db="EMBL/GenBank/DDBJ databases">
        <authorList>
            <person name="Nowell W R."/>
        </authorList>
    </citation>
    <scope>NUCLEOTIDE SEQUENCE</scope>
</reference>
<dbReference type="PANTHER" id="PTHR10579">
    <property type="entry name" value="CALCIUM-ACTIVATED CHLORIDE CHANNEL REGULATOR"/>
    <property type="match status" value="1"/>
</dbReference>
<sequence length="531" mass="61231">MYLSLGPRVSLRSNGAQLGFSVGGSKDINNFRENIRNGYLPIITDLLYEGLFYEYFFDTGSSVNSQYVCEKLFCPTYSMATVYNNSFPEPKQQLHEYYITVGFNSNLRASTFKRNPLNLVVVLDTSESMSSSFDSYYYDRPTVKNNNNGDSRSKIQIALDILVKLLNHLSAEDRLAIVTFNTKAKIIQTFKQLKDINLKVLNKQLLNIRAQGWTDISAGISTGASLFSSQLLSDDYDNRIVFLTDAQPNEGNLREESFITSIEQLACRHIYMTFIGVGIDFNTKLISSITKQRGANFFSVGNSKSFTQLLDEDFDLIITPLIFNLTLKFESNQFEIDQVYGSPEYKQSTNELMKINTLFPSRRKNDDTTRGGIVLIKLKKKNQSNLNTFDIRLTVTYEDRLNKIYEENRSINILRTQKQCSKSSYSNTGIRKGILLVNYVTLLKQWMVNERQHKFNGKPITTIYNYSDEHFLFPHMLSGWERQSLPLVVSDVYQQLFKRFLDYFQTEMAELNDPDLKQEADLLKFLIEFDK</sequence>
<dbReference type="EMBL" id="CAJOBC010004115">
    <property type="protein sequence ID" value="CAF3815240.1"/>
    <property type="molecule type" value="Genomic_DNA"/>
</dbReference>
<feature type="domain" description="VWFA" evidence="1">
    <location>
        <begin position="118"/>
        <end position="321"/>
    </location>
</feature>
<dbReference type="InterPro" id="IPR002035">
    <property type="entry name" value="VWF_A"/>
</dbReference>
<dbReference type="AlphaFoldDB" id="A0A814JZ45"/>
<dbReference type="PROSITE" id="PS50234">
    <property type="entry name" value="VWFA"/>
    <property type="match status" value="1"/>
</dbReference>
<evidence type="ECO:0000313" key="2">
    <source>
        <dbReference type="EMBL" id="CAF1045245.1"/>
    </source>
</evidence>
<gene>
    <name evidence="2" type="ORF">GPM918_LOCUS15993</name>
    <name evidence="3" type="ORF">SRO942_LOCUS15996</name>
</gene>
<dbReference type="PANTHER" id="PTHR10579:SF43">
    <property type="entry name" value="ZINC FINGER (C3HC4-TYPE RING FINGER) FAMILY PROTEIN"/>
    <property type="match status" value="1"/>
</dbReference>
<proteinExistence type="predicted"/>
<evidence type="ECO:0000259" key="1">
    <source>
        <dbReference type="PROSITE" id="PS50234"/>
    </source>
</evidence>
<dbReference type="EMBL" id="CAJNOQ010004114">
    <property type="protein sequence ID" value="CAF1045245.1"/>
    <property type="molecule type" value="Genomic_DNA"/>
</dbReference>
<name>A0A814JZ45_9BILA</name>
<dbReference type="OrthoDB" id="299997at2759"/>
<dbReference type="Proteomes" id="UP000681722">
    <property type="component" value="Unassembled WGS sequence"/>
</dbReference>
<organism evidence="2 4">
    <name type="scientific">Didymodactylos carnosus</name>
    <dbReference type="NCBI Taxonomy" id="1234261"/>
    <lineage>
        <taxon>Eukaryota</taxon>
        <taxon>Metazoa</taxon>
        <taxon>Spiralia</taxon>
        <taxon>Gnathifera</taxon>
        <taxon>Rotifera</taxon>
        <taxon>Eurotatoria</taxon>
        <taxon>Bdelloidea</taxon>
        <taxon>Philodinida</taxon>
        <taxon>Philodinidae</taxon>
        <taxon>Didymodactylos</taxon>
    </lineage>
</organism>